<proteinExistence type="predicted"/>
<keyword evidence="1" id="KW-0732">Signal</keyword>
<dbReference type="PROSITE" id="PS51257">
    <property type="entry name" value="PROKAR_LIPOPROTEIN"/>
    <property type="match status" value="1"/>
</dbReference>
<sequence length="254" mass="28066">MILKTAQLRGRALAFIPCLALTLTACNFTEDIYINSDGTGSVSLSFDASEMMAMAGALNDTVEKTKAMDSVMYFSDILDEKKDSIAQLSAEEQERLEKLRPYRMHIKADPETEEMTLSFGRDFDDIAAIGDTFETFQDASALENTPGAGGTPPTPEIRGTSEMEFSFRKGVFKRQTTITDPERHKMKADSLAESASFLSGSTYTLKIHFPSRVKSTTASEATLSIDGKTLIRQVDLVDYLKDPKILDLEVVLED</sequence>
<feature type="signal peptide" evidence="1">
    <location>
        <begin position="1"/>
        <end position="25"/>
    </location>
</feature>
<evidence type="ECO:0000256" key="1">
    <source>
        <dbReference type="SAM" id="SignalP"/>
    </source>
</evidence>
<dbReference type="AlphaFoldDB" id="A0A1I6GD78"/>
<evidence type="ECO:0000313" key="2">
    <source>
        <dbReference type="EMBL" id="SFR40174.1"/>
    </source>
</evidence>
<dbReference type="STRING" id="400055.SAMN04490243_1615"/>
<accession>A0A1I6GD78</accession>
<organism evidence="2 3">
    <name type="scientific">Robiginitalea myxolifaciens</name>
    <dbReference type="NCBI Taxonomy" id="400055"/>
    <lineage>
        <taxon>Bacteria</taxon>
        <taxon>Pseudomonadati</taxon>
        <taxon>Bacteroidota</taxon>
        <taxon>Flavobacteriia</taxon>
        <taxon>Flavobacteriales</taxon>
        <taxon>Flavobacteriaceae</taxon>
        <taxon>Robiginitalea</taxon>
    </lineage>
</organism>
<feature type="chain" id="PRO_5011601743" description="Lipoprotein" evidence="1">
    <location>
        <begin position="26"/>
        <end position="254"/>
    </location>
</feature>
<dbReference type="RefSeq" id="WP_092981979.1">
    <property type="nucleotide sequence ID" value="NZ_FOYQ01000001.1"/>
</dbReference>
<name>A0A1I6GD78_9FLAO</name>
<evidence type="ECO:0008006" key="4">
    <source>
        <dbReference type="Google" id="ProtNLM"/>
    </source>
</evidence>
<dbReference type="EMBL" id="FOYQ01000001">
    <property type="protein sequence ID" value="SFR40174.1"/>
    <property type="molecule type" value="Genomic_DNA"/>
</dbReference>
<evidence type="ECO:0000313" key="3">
    <source>
        <dbReference type="Proteomes" id="UP000199534"/>
    </source>
</evidence>
<protein>
    <recommendedName>
        <fullName evidence="4">Lipoprotein</fullName>
    </recommendedName>
</protein>
<dbReference type="Proteomes" id="UP000199534">
    <property type="component" value="Unassembled WGS sequence"/>
</dbReference>
<dbReference type="OrthoDB" id="978531at2"/>
<reference evidence="2 3" key="1">
    <citation type="submission" date="2016-10" db="EMBL/GenBank/DDBJ databases">
        <authorList>
            <person name="de Groot N.N."/>
        </authorList>
    </citation>
    <scope>NUCLEOTIDE SEQUENCE [LARGE SCALE GENOMIC DNA]</scope>
    <source>
        <strain evidence="2 3">DSM 21019</strain>
    </source>
</reference>
<keyword evidence="3" id="KW-1185">Reference proteome</keyword>
<gene>
    <name evidence="2" type="ORF">SAMN04490243_1615</name>
</gene>